<dbReference type="OrthoDB" id="2403824at2759"/>
<comment type="caution">
    <text evidence="1">The sequence shown here is derived from an EMBL/GenBank/DDBJ whole genome shotgun (WGS) entry which is preliminary data.</text>
</comment>
<dbReference type="EMBL" id="CAJVPI010005558">
    <property type="protein sequence ID" value="CAG8674629.1"/>
    <property type="molecule type" value="Genomic_DNA"/>
</dbReference>
<proteinExistence type="predicted"/>
<accession>A0A9N9HCM7</accession>
<organism evidence="1 2">
    <name type="scientific">Paraglomus brasilianum</name>
    <dbReference type="NCBI Taxonomy" id="144538"/>
    <lineage>
        <taxon>Eukaryota</taxon>
        <taxon>Fungi</taxon>
        <taxon>Fungi incertae sedis</taxon>
        <taxon>Mucoromycota</taxon>
        <taxon>Glomeromycotina</taxon>
        <taxon>Glomeromycetes</taxon>
        <taxon>Paraglomerales</taxon>
        <taxon>Paraglomeraceae</taxon>
        <taxon>Paraglomus</taxon>
    </lineage>
</organism>
<sequence length="40" mass="4536">KKILGEIDIQQLISTRDFLHEALHEAESKLEIAGTIQAFE</sequence>
<feature type="non-terminal residue" evidence="1">
    <location>
        <position position="40"/>
    </location>
</feature>
<evidence type="ECO:0000313" key="2">
    <source>
        <dbReference type="Proteomes" id="UP000789739"/>
    </source>
</evidence>
<feature type="non-terminal residue" evidence="1">
    <location>
        <position position="1"/>
    </location>
</feature>
<reference evidence="1" key="1">
    <citation type="submission" date="2021-06" db="EMBL/GenBank/DDBJ databases">
        <authorList>
            <person name="Kallberg Y."/>
            <person name="Tangrot J."/>
            <person name="Rosling A."/>
        </authorList>
    </citation>
    <scope>NUCLEOTIDE SEQUENCE</scope>
    <source>
        <strain evidence="1">BR232B</strain>
    </source>
</reference>
<gene>
    <name evidence="1" type="ORF">PBRASI_LOCUS11481</name>
</gene>
<name>A0A9N9HCM7_9GLOM</name>
<dbReference type="Proteomes" id="UP000789739">
    <property type="component" value="Unassembled WGS sequence"/>
</dbReference>
<dbReference type="AlphaFoldDB" id="A0A9N9HCM7"/>
<keyword evidence="2" id="KW-1185">Reference proteome</keyword>
<protein>
    <submittedName>
        <fullName evidence="1">3036_t:CDS:1</fullName>
    </submittedName>
</protein>
<evidence type="ECO:0000313" key="1">
    <source>
        <dbReference type="EMBL" id="CAG8674629.1"/>
    </source>
</evidence>